<protein>
    <submittedName>
        <fullName evidence="2">Uncharacterized protein</fullName>
    </submittedName>
</protein>
<evidence type="ECO:0000256" key="1">
    <source>
        <dbReference type="SAM" id="MobiDB-lite"/>
    </source>
</evidence>
<proteinExistence type="predicted"/>
<gene>
    <name evidence="2" type="ORF">EVAR_101770_1</name>
</gene>
<name>A0A4C1SMJ9_EUMVA</name>
<evidence type="ECO:0000313" key="3">
    <source>
        <dbReference type="Proteomes" id="UP000299102"/>
    </source>
</evidence>
<dbReference type="EMBL" id="BGZK01000010">
    <property type="protein sequence ID" value="GBP03389.1"/>
    <property type="molecule type" value="Genomic_DNA"/>
</dbReference>
<accession>A0A4C1SMJ9</accession>
<feature type="region of interest" description="Disordered" evidence="1">
    <location>
        <begin position="75"/>
        <end position="96"/>
    </location>
</feature>
<feature type="compositionally biased region" description="Gly residues" evidence="1">
    <location>
        <begin position="79"/>
        <end position="88"/>
    </location>
</feature>
<evidence type="ECO:0000313" key="2">
    <source>
        <dbReference type="EMBL" id="GBP03389.1"/>
    </source>
</evidence>
<organism evidence="2 3">
    <name type="scientific">Eumeta variegata</name>
    <name type="common">Bagworm moth</name>
    <name type="synonym">Eumeta japonica</name>
    <dbReference type="NCBI Taxonomy" id="151549"/>
    <lineage>
        <taxon>Eukaryota</taxon>
        <taxon>Metazoa</taxon>
        <taxon>Ecdysozoa</taxon>
        <taxon>Arthropoda</taxon>
        <taxon>Hexapoda</taxon>
        <taxon>Insecta</taxon>
        <taxon>Pterygota</taxon>
        <taxon>Neoptera</taxon>
        <taxon>Endopterygota</taxon>
        <taxon>Lepidoptera</taxon>
        <taxon>Glossata</taxon>
        <taxon>Ditrysia</taxon>
        <taxon>Tineoidea</taxon>
        <taxon>Psychidae</taxon>
        <taxon>Oiketicinae</taxon>
        <taxon>Eumeta</taxon>
    </lineage>
</organism>
<comment type="caution">
    <text evidence="2">The sequence shown here is derived from an EMBL/GenBank/DDBJ whole genome shotgun (WGS) entry which is preliminary data.</text>
</comment>
<dbReference type="Proteomes" id="UP000299102">
    <property type="component" value="Unassembled WGS sequence"/>
</dbReference>
<sequence length="140" mass="16062">MRRLRLRTNIGRAADGALSRRVRTILSFGALVGSAWSSTPFSFAEKAFRYLLRLRRSWTAELRRRRTGRDCWERRARGEGGGARGGGPLRSQIKPHAQCRSVEVKPSVPARLESKHFDLKWCYSKWGDEKLTISQYQNLA</sequence>
<keyword evidence="3" id="KW-1185">Reference proteome</keyword>
<reference evidence="2 3" key="1">
    <citation type="journal article" date="2019" name="Commun. Biol.">
        <title>The bagworm genome reveals a unique fibroin gene that provides high tensile strength.</title>
        <authorList>
            <person name="Kono N."/>
            <person name="Nakamura H."/>
            <person name="Ohtoshi R."/>
            <person name="Tomita M."/>
            <person name="Numata K."/>
            <person name="Arakawa K."/>
        </authorList>
    </citation>
    <scope>NUCLEOTIDE SEQUENCE [LARGE SCALE GENOMIC DNA]</scope>
</reference>
<dbReference type="AlphaFoldDB" id="A0A4C1SMJ9"/>